<dbReference type="AlphaFoldDB" id="A0AAP5LLH1"/>
<dbReference type="Proteomes" id="UP001254832">
    <property type="component" value="Unassembled WGS sequence"/>
</dbReference>
<protein>
    <submittedName>
        <fullName evidence="1">Uncharacterized protein</fullName>
    </submittedName>
</protein>
<sequence length="133" mass="15790">MTGTSKPEIPVLIYRYQGPRRNIGYTLSPFYLKEQPDVSMDDMLFIYAVDFDYIQPFLEKHYPLIDALTGESMEKFDPCWDNPLMKEAWLMILEDLEQHPVEELELRSFIERFTFWIRKHVHQADGIEVSGNL</sequence>
<dbReference type="RefSeq" id="WP_056701628.1">
    <property type="nucleotide sequence ID" value="NZ_JAVDTR010000004.1"/>
</dbReference>
<evidence type="ECO:0000313" key="2">
    <source>
        <dbReference type="Proteomes" id="UP001254832"/>
    </source>
</evidence>
<dbReference type="EMBL" id="JAVDTR010000004">
    <property type="protein sequence ID" value="MDR6723367.1"/>
    <property type="molecule type" value="Genomic_DNA"/>
</dbReference>
<organism evidence="1 2">
    <name type="scientific">Paenibacillus amylolyticus</name>
    <dbReference type="NCBI Taxonomy" id="1451"/>
    <lineage>
        <taxon>Bacteria</taxon>
        <taxon>Bacillati</taxon>
        <taxon>Bacillota</taxon>
        <taxon>Bacilli</taxon>
        <taxon>Bacillales</taxon>
        <taxon>Paenibacillaceae</taxon>
        <taxon>Paenibacillus</taxon>
    </lineage>
</organism>
<accession>A0AAP5LLH1</accession>
<reference evidence="1" key="1">
    <citation type="submission" date="2023-07" db="EMBL/GenBank/DDBJ databases">
        <title>Sorghum-associated microbial communities from plants grown in Nebraska, USA.</title>
        <authorList>
            <person name="Schachtman D."/>
        </authorList>
    </citation>
    <scope>NUCLEOTIDE SEQUENCE</scope>
    <source>
        <strain evidence="1">BE80</strain>
    </source>
</reference>
<evidence type="ECO:0000313" key="1">
    <source>
        <dbReference type="EMBL" id="MDR6723367.1"/>
    </source>
</evidence>
<comment type="caution">
    <text evidence="1">The sequence shown here is derived from an EMBL/GenBank/DDBJ whole genome shotgun (WGS) entry which is preliminary data.</text>
</comment>
<proteinExistence type="predicted"/>
<gene>
    <name evidence="1" type="ORF">J2W91_001819</name>
</gene>
<name>A0AAP5LLH1_PAEAM</name>